<sequence length="297" mass="33316">MKTLGVLGGMAAAALLLCIGEMYREQKIFQVTKYVFQTKKVSPSSEKIKILFLSDQHNKIYGNTNEVLYEAVGEEKPDLILIGGDMLIGKRGVSAKPALDFVSRLPRICPVYYVNGNHEQRMKEGEDYFCSAYENYKKMLQKAGVYFLENESVNIDIRGTALCISGLELPLHTYKKFQTFSICAEDIKKCIGDAREERLHILLAHNPAFAEAYKKWGADLVLAGHLHGGLVRFPGWRGVITPQFKLFPKYSGEMQKENGQAVIVSRGLGMHTIKIRLFNKAEIVSVSLVHPAEKISL</sequence>
<dbReference type="Pfam" id="PF00149">
    <property type="entry name" value="Metallophos"/>
    <property type="match status" value="1"/>
</dbReference>
<proteinExistence type="predicted"/>
<dbReference type="PANTHER" id="PTHR31302">
    <property type="entry name" value="TRANSMEMBRANE PROTEIN WITH METALLOPHOSPHOESTERASE DOMAIN-RELATED"/>
    <property type="match status" value="1"/>
</dbReference>
<accession>A0ABT2T8L4</accession>
<organism evidence="4 5">
    <name type="scientific">Faecalicatena acetigenes</name>
    <dbReference type="NCBI Taxonomy" id="2981790"/>
    <lineage>
        <taxon>Bacteria</taxon>
        <taxon>Bacillati</taxon>
        <taxon>Bacillota</taxon>
        <taxon>Clostridia</taxon>
        <taxon>Lachnospirales</taxon>
        <taxon>Lachnospiraceae</taxon>
        <taxon>Faecalicatena</taxon>
    </lineage>
</organism>
<feature type="domain" description="Calcineurin-like phosphoesterase" evidence="3">
    <location>
        <begin position="48"/>
        <end position="228"/>
    </location>
</feature>
<name>A0ABT2T8L4_9FIRM</name>
<protein>
    <submittedName>
        <fullName evidence="4">Metallophosphoesterase</fullName>
    </submittedName>
</protein>
<keyword evidence="1" id="KW-0479">Metal-binding</keyword>
<dbReference type="InterPro" id="IPR051158">
    <property type="entry name" value="Metallophosphoesterase_sf"/>
</dbReference>
<comment type="caution">
    <text evidence="4">The sequence shown here is derived from an EMBL/GenBank/DDBJ whole genome shotgun (WGS) entry which is preliminary data.</text>
</comment>
<evidence type="ECO:0000256" key="1">
    <source>
        <dbReference type="ARBA" id="ARBA00022723"/>
    </source>
</evidence>
<evidence type="ECO:0000313" key="4">
    <source>
        <dbReference type="EMBL" id="MCU6746610.1"/>
    </source>
</evidence>
<dbReference type="Proteomes" id="UP001652394">
    <property type="component" value="Unassembled WGS sequence"/>
</dbReference>
<dbReference type="InterPro" id="IPR004843">
    <property type="entry name" value="Calcineurin-like_PHP"/>
</dbReference>
<keyword evidence="2" id="KW-0378">Hydrolase</keyword>
<dbReference type="RefSeq" id="WP_242866635.1">
    <property type="nucleotide sequence ID" value="NZ_JAOQJX010000003.1"/>
</dbReference>
<dbReference type="EMBL" id="JAOQJX010000003">
    <property type="protein sequence ID" value="MCU6746610.1"/>
    <property type="molecule type" value="Genomic_DNA"/>
</dbReference>
<dbReference type="Gene3D" id="3.60.21.10">
    <property type="match status" value="1"/>
</dbReference>
<dbReference type="PANTHER" id="PTHR31302:SF31">
    <property type="entry name" value="PHOSPHODIESTERASE YAEI"/>
    <property type="match status" value="1"/>
</dbReference>
<evidence type="ECO:0000256" key="2">
    <source>
        <dbReference type="ARBA" id="ARBA00022801"/>
    </source>
</evidence>
<gene>
    <name evidence="4" type="ORF">OCV51_02885</name>
</gene>
<reference evidence="4 5" key="1">
    <citation type="journal article" date="2021" name="ISME Commun">
        <title>Automated analysis of genomic sequences facilitates high-throughput and comprehensive description of bacteria.</title>
        <authorList>
            <person name="Hitch T.C.A."/>
        </authorList>
    </citation>
    <scope>NUCLEOTIDE SEQUENCE [LARGE SCALE GENOMIC DNA]</scope>
    <source>
        <strain evidence="4 5">H2_18</strain>
    </source>
</reference>
<dbReference type="InterPro" id="IPR029052">
    <property type="entry name" value="Metallo-depent_PP-like"/>
</dbReference>
<keyword evidence="5" id="KW-1185">Reference proteome</keyword>
<dbReference type="SUPFAM" id="SSF56300">
    <property type="entry name" value="Metallo-dependent phosphatases"/>
    <property type="match status" value="1"/>
</dbReference>
<evidence type="ECO:0000313" key="5">
    <source>
        <dbReference type="Proteomes" id="UP001652394"/>
    </source>
</evidence>
<evidence type="ECO:0000259" key="3">
    <source>
        <dbReference type="Pfam" id="PF00149"/>
    </source>
</evidence>